<dbReference type="Gene3D" id="3.30.710.10">
    <property type="entry name" value="Potassium Channel Kv1.1, Chain A"/>
    <property type="match status" value="1"/>
</dbReference>
<evidence type="ECO:0000313" key="2">
    <source>
        <dbReference type="EMBL" id="CAF3575813.1"/>
    </source>
</evidence>
<dbReference type="Proteomes" id="UP000682733">
    <property type="component" value="Unassembled WGS sequence"/>
</dbReference>
<dbReference type="EMBL" id="CAJOBA010001091">
    <property type="protein sequence ID" value="CAF3575813.1"/>
    <property type="molecule type" value="Genomic_DNA"/>
</dbReference>
<dbReference type="AlphaFoldDB" id="A0A8S2D1Y5"/>
<dbReference type="InterPro" id="IPR011333">
    <property type="entry name" value="SKP1/BTB/POZ_sf"/>
</dbReference>
<protein>
    <recommendedName>
        <fullName evidence="4">Potassium channel tetramerisation-type BTB domain-containing protein</fullName>
    </recommendedName>
</protein>
<dbReference type="Proteomes" id="UP000677228">
    <property type="component" value="Unassembled WGS sequence"/>
</dbReference>
<evidence type="ECO:0008006" key="4">
    <source>
        <dbReference type="Google" id="ProtNLM"/>
    </source>
</evidence>
<organism evidence="1 3">
    <name type="scientific">Didymodactylos carnosus</name>
    <dbReference type="NCBI Taxonomy" id="1234261"/>
    <lineage>
        <taxon>Eukaryota</taxon>
        <taxon>Metazoa</taxon>
        <taxon>Spiralia</taxon>
        <taxon>Gnathifera</taxon>
        <taxon>Rotifera</taxon>
        <taxon>Eurotatoria</taxon>
        <taxon>Bdelloidea</taxon>
        <taxon>Philodinida</taxon>
        <taxon>Philodinidae</taxon>
        <taxon>Didymodactylos</taxon>
    </lineage>
</organism>
<reference evidence="1" key="1">
    <citation type="submission" date="2021-02" db="EMBL/GenBank/DDBJ databases">
        <authorList>
            <person name="Nowell W R."/>
        </authorList>
    </citation>
    <scope>NUCLEOTIDE SEQUENCE</scope>
</reference>
<comment type="caution">
    <text evidence="1">The sequence shown here is derived from an EMBL/GenBank/DDBJ whole genome shotgun (WGS) entry which is preliminary data.</text>
</comment>
<gene>
    <name evidence="1" type="ORF">OVA965_LOCUS4240</name>
    <name evidence="2" type="ORF">TMI583_LOCUS4238</name>
</gene>
<name>A0A8S2D1Y5_9BILA</name>
<proteinExistence type="predicted"/>
<evidence type="ECO:0000313" key="1">
    <source>
        <dbReference type="EMBL" id="CAF0793064.1"/>
    </source>
</evidence>
<sequence length="406" mass="45465">MPEPFDHEATDVHPFDINEQFDEIKGLCASNDSFGATSAEDQIIETIRITTKASVSILKKSRVSISNLVIRYNSSKSTVATADVDNVVVFSNITSSSPIPNLPLLSLKMQNNLNESIQTLLLVLEREKLNFTLEKQTFQQEKQKFQHEKEKFESLKQQVTSLITQDDIIHVNIAGETMVTTRSTLTFIPNTTLSYMFNGEWDHRLKRNNTDSSGGGLIYLNYDPLLFRHLLGQLRRWTNRNRTGKFLYAPTTSMTNNPLAEIEEQYNEMLMQLGFESFVYNEHDDTSTDTTGRTSGIYGYSQGLTAPCASSSDCSTDGAICSCNTANCYITVCCMPQDLETFEETIVKMDEDFSVADILGQSATQGCRNYVFSIGNRKLRIIDTPGGGGGDTRSVDEDTKHFDNIL</sequence>
<accession>A0A8S2D1Y5</accession>
<dbReference type="EMBL" id="CAJNOK010001091">
    <property type="protein sequence ID" value="CAF0793064.1"/>
    <property type="molecule type" value="Genomic_DNA"/>
</dbReference>
<evidence type="ECO:0000313" key="3">
    <source>
        <dbReference type="Proteomes" id="UP000677228"/>
    </source>
</evidence>
<dbReference type="SUPFAM" id="SSF54695">
    <property type="entry name" value="POZ domain"/>
    <property type="match status" value="1"/>
</dbReference>